<proteinExistence type="predicted"/>
<gene>
    <name evidence="1" type="ORF">KME60_23935</name>
</gene>
<evidence type="ECO:0000313" key="2">
    <source>
        <dbReference type="Proteomes" id="UP000729701"/>
    </source>
</evidence>
<comment type="caution">
    <text evidence="1">The sequence shown here is derived from an EMBL/GenBank/DDBJ whole genome shotgun (WGS) entry which is preliminary data.</text>
</comment>
<evidence type="ECO:0000313" key="1">
    <source>
        <dbReference type="EMBL" id="MBW4670382.1"/>
    </source>
</evidence>
<accession>A0A951QQS2</accession>
<protein>
    <submittedName>
        <fullName evidence="1">Uncharacterized protein</fullName>
    </submittedName>
</protein>
<dbReference type="EMBL" id="JAHHGZ010000030">
    <property type="protein sequence ID" value="MBW4670382.1"/>
    <property type="molecule type" value="Genomic_DNA"/>
</dbReference>
<organism evidence="1 2">
    <name type="scientific">Cyanomargarita calcarea GSE-NOS-MK-12-04C</name>
    <dbReference type="NCBI Taxonomy" id="2839659"/>
    <lineage>
        <taxon>Bacteria</taxon>
        <taxon>Bacillati</taxon>
        <taxon>Cyanobacteriota</taxon>
        <taxon>Cyanophyceae</taxon>
        <taxon>Nostocales</taxon>
        <taxon>Cyanomargaritaceae</taxon>
        <taxon>Cyanomargarita</taxon>
    </lineage>
</organism>
<dbReference type="Proteomes" id="UP000729701">
    <property type="component" value="Unassembled WGS sequence"/>
</dbReference>
<reference evidence="1" key="2">
    <citation type="journal article" date="2022" name="Microbiol. Resour. Announc.">
        <title>Metagenome Sequencing to Explore Phylogenomics of Terrestrial Cyanobacteria.</title>
        <authorList>
            <person name="Ward R.D."/>
            <person name="Stajich J.E."/>
            <person name="Johansen J.R."/>
            <person name="Huntemann M."/>
            <person name="Clum A."/>
            <person name="Foster B."/>
            <person name="Foster B."/>
            <person name="Roux S."/>
            <person name="Palaniappan K."/>
            <person name="Varghese N."/>
            <person name="Mukherjee S."/>
            <person name="Reddy T.B.K."/>
            <person name="Daum C."/>
            <person name="Copeland A."/>
            <person name="Chen I.A."/>
            <person name="Ivanova N.N."/>
            <person name="Kyrpides N.C."/>
            <person name="Shapiro N."/>
            <person name="Eloe-Fadrosh E.A."/>
            <person name="Pietrasiak N."/>
        </authorList>
    </citation>
    <scope>NUCLEOTIDE SEQUENCE</scope>
    <source>
        <strain evidence="1">GSE-NOS-MK-12-04C</strain>
    </source>
</reference>
<sequence>MRLRFIHPQAASLDATETLREQVGQAAQRTGKGYTNIRPWRSRRVAHSKVG</sequence>
<name>A0A951QQS2_9CYAN</name>
<dbReference type="AlphaFoldDB" id="A0A951QQS2"/>
<reference evidence="1" key="1">
    <citation type="submission" date="2021-05" db="EMBL/GenBank/DDBJ databases">
        <authorList>
            <person name="Pietrasiak N."/>
            <person name="Ward R."/>
            <person name="Stajich J.E."/>
            <person name="Kurbessoian T."/>
        </authorList>
    </citation>
    <scope>NUCLEOTIDE SEQUENCE</scope>
    <source>
        <strain evidence="1">GSE-NOS-MK-12-04C</strain>
    </source>
</reference>